<dbReference type="OrthoDB" id="92806at2759"/>
<protein>
    <submittedName>
        <fullName evidence="2">PcF and SCR74-like cys-rich secreted peptide, putative</fullName>
    </submittedName>
</protein>
<dbReference type="KEGG" id="pif:PITG_22863"/>
<dbReference type="RefSeq" id="XP_002902885.1">
    <property type="nucleotide sequence ID" value="XM_002902839.1"/>
</dbReference>
<gene>
    <name evidence="2" type="ORF">PITG_22863</name>
</gene>
<evidence type="ECO:0000313" key="3">
    <source>
        <dbReference type="Proteomes" id="UP000006643"/>
    </source>
</evidence>
<dbReference type="Proteomes" id="UP000006643">
    <property type="component" value="Unassembled WGS sequence"/>
</dbReference>
<dbReference type="Pfam" id="PF09461">
    <property type="entry name" value="PcF"/>
    <property type="match status" value="1"/>
</dbReference>
<name>D0ND98_PHYIT</name>
<keyword evidence="3" id="KW-1185">Reference proteome</keyword>
<proteinExistence type="predicted"/>
<dbReference type="HOGENOM" id="CLU_165791_0_0_1"/>
<sequence length="121" mass="13846">MFTFFLRRVFIPKRRGYINPWLTFDDSENLAFILLFLKSSPRRYLTKLMKMNFKTYALFAVAAVFATSSSAQPFCTAPGCAPNTYSDHNIKVSECCRKQPDFYQCCSDSCNKGLPCNPARP</sequence>
<dbReference type="GeneID" id="9461939"/>
<dbReference type="InterPro" id="IPR018570">
    <property type="entry name" value="Phytotoxin_PcF"/>
</dbReference>
<dbReference type="EMBL" id="DS028133">
    <property type="protein sequence ID" value="EEY56055.1"/>
    <property type="molecule type" value="Genomic_DNA"/>
</dbReference>
<dbReference type="InParanoid" id="D0ND98"/>
<accession>D0ND98</accession>
<evidence type="ECO:0000259" key="1">
    <source>
        <dbReference type="Pfam" id="PF09461"/>
    </source>
</evidence>
<dbReference type="AlphaFoldDB" id="D0ND98"/>
<dbReference type="VEuPathDB" id="FungiDB:PITG_22863"/>
<reference evidence="3" key="1">
    <citation type="journal article" date="2009" name="Nature">
        <title>Genome sequence and analysis of the Irish potato famine pathogen Phytophthora infestans.</title>
        <authorList>
            <consortium name="The Broad Institute Genome Sequencing Platform"/>
            <person name="Haas B.J."/>
            <person name="Kamoun S."/>
            <person name="Zody M.C."/>
            <person name="Jiang R.H."/>
            <person name="Handsaker R.E."/>
            <person name="Cano L.M."/>
            <person name="Grabherr M."/>
            <person name="Kodira C.D."/>
            <person name="Raffaele S."/>
            <person name="Torto-Alalibo T."/>
            <person name="Bozkurt T.O."/>
            <person name="Ah-Fong A.M."/>
            <person name="Alvarado L."/>
            <person name="Anderson V.L."/>
            <person name="Armstrong M.R."/>
            <person name="Avrova A."/>
            <person name="Baxter L."/>
            <person name="Beynon J."/>
            <person name="Boevink P.C."/>
            <person name="Bollmann S.R."/>
            <person name="Bos J.I."/>
            <person name="Bulone V."/>
            <person name="Cai G."/>
            <person name="Cakir C."/>
            <person name="Carrington J.C."/>
            <person name="Chawner M."/>
            <person name="Conti L."/>
            <person name="Costanzo S."/>
            <person name="Ewan R."/>
            <person name="Fahlgren N."/>
            <person name="Fischbach M.A."/>
            <person name="Fugelstad J."/>
            <person name="Gilroy E.M."/>
            <person name="Gnerre S."/>
            <person name="Green P.J."/>
            <person name="Grenville-Briggs L.J."/>
            <person name="Griffith J."/>
            <person name="Grunwald N.J."/>
            <person name="Horn K."/>
            <person name="Horner N.R."/>
            <person name="Hu C.H."/>
            <person name="Huitema E."/>
            <person name="Jeong D.H."/>
            <person name="Jones A.M."/>
            <person name="Jones J.D."/>
            <person name="Jones R.W."/>
            <person name="Karlsson E.K."/>
            <person name="Kunjeti S.G."/>
            <person name="Lamour K."/>
            <person name="Liu Z."/>
            <person name="Ma L."/>
            <person name="Maclean D."/>
            <person name="Chibucos M.C."/>
            <person name="McDonald H."/>
            <person name="McWalters J."/>
            <person name="Meijer H.J."/>
            <person name="Morgan W."/>
            <person name="Morris P.F."/>
            <person name="Munro C.A."/>
            <person name="O'Neill K."/>
            <person name="Ospina-Giraldo M."/>
            <person name="Pinzon A."/>
            <person name="Pritchard L."/>
            <person name="Ramsahoye B."/>
            <person name="Ren Q."/>
            <person name="Restrepo S."/>
            <person name="Roy S."/>
            <person name="Sadanandom A."/>
            <person name="Savidor A."/>
            <person name="Schornack S."/>
            <person name="Schwartz D.C."/>
            <person name="Schumann U.D."/>
            <person name="Schwessinger B."/>
            <person name="Seyer L."/>
            <person name="Sharpe T."/>
            <person name="Silvar C."/>
            <person name="Song J."/>
            <person name="Studholme D.J."/>
            <person name="Sykes S."/>
            <person name="Thines M."/>
            <person name="van de Vondervoort P.J."/>
            <person name="Phuntumart V."/>
            <person name="Wawra S."/>
            <person name="Weide R."/>
            <person name="Win J."/>
            <person name="Young C."/>
            <person name="Zhou S."/>
            <person name="Fry W."/>
            <person name="Meyers B.C."/>
            <person name="van West P."/>
            <person name="Ristaino J."/>
            <person name="Govers F."/>
            <person name="Birch P.R."/>
            <person name="Whisson S.C."/>
            <person name="Judelson H.S."/>
            <person name="Nusbaum C."/>
        </authorList>
    </citation>
    <scope>NUCLEOTIDE SEQUENCE [LARGE SCALE GENOMIC DNA]</scope>
    <source>
        <strain evidence="3">T30-4</strain>
    </source>
</reference>
<evidence type="ECO:0000313" key="2">
    <source>
        <dbReference type="EMBL" id="EEY56055.1"/>
    </source>
</evidence>
<feature type="domain" description="Phytotoxin PcF" evidence="1">
    <location>
        <begin position="72"/>
        <end position="113"/>
    </location>
</feature>
<organism evidence="2 3">
    <name type="scientific">Phytophthora infestans (strain T30-4)</name>
    <name type="common">Potato late blight agent</name>
    <dbReference type="NCBI Taxonomy" id="403677"/>
    <lineage>
        <taxon>Eukaryota</taxon>
        <taxon>Sar</taxon>
        <taxon>Stramenopiles</taxon>
        <taxon>Oomycota</taxon>
        <taxon>Peronosporomycetes</taxon>
        <taxon>Peronosporales</taxon>
        <taxon>Peronosporaceae</taxon>
        <taxon>Phytophthora</taxon>
    </lineage>
</organism>